<dbReference type="AlphaFoldDB" id="A0A6L5XX24"/>
<dbReference type="SUPFAM" id="SSF88659">
    <property type="entry name" value="Sigma3 and sigma4 domains of RNA polymerase sigma factors"/>
    <property type="match status" value="1"/>
</dbReference>
<dbReference type="InterPro" id="IPR036388">
    <property type="entry name" value="WH-like_DNA-bd_sf"/>
</dbReference>
<protein>
    <submittedName>
        <fullName evidence="1">Uncharacterized protein</fullName>
    </submittedName>
</protein>
<dbReference type="EMBL" id="VUMT01000005">
    <property type="protein sequence ID" value="MSS63169.1"/>
    <property type="molecule type" value="Genomic_DNA"/>
</dbReference>
<proteinExistence type="predicted"/>
<comment type="caution">
    <text evidence="1">The sequence shown here is derived from an EMBL/GenBank/DDBJ whole genome shotgun (WGS) entry which is preliminary data.</text>
</comment>
<evidence type="ECO:0000313" key="1">
    <source>
        <dbReference type="EMBL" id="MSS63169.1"/>
    </source>
</evidence>
<accession>A0A6L5XX24</accession>
<dbReference type="InterPro" id="IPR013324">
    <property type="entry name" value="RNA_pol_sigma_r3/r4-like"/>
</dbReference>
<dbReference type="Proteomes" id="UP000482209">
    <property type="component" value="Unassembled WGS sequence"/>
</dbReference>
<dbReference type="RefSeq" id="WP_154517975.1">
    <property type="nucleotide sequence ID" value="NZ_VUMT01000005.1"/>
</dbReference>
<name>A0A6L5XX24_9FIRM</name>
<keyword evidence="2" id="KW-1185">Reference proteome</keyword>
<gene>
    <name evidence="1" type="ORF">FYJ58_04655</name>
</gene>
<reference evidence="1 2" key="1">
    <citation type="submission" date="2019-08" db="EMBL/GenBank/DDBJ databases">
        <title>In-depth cultivation of the pig gut microbiome towards novel bacterial diversity and tailored functional studies.</title>
        <authorList>
            <person name="Wylensek D."/>
            <person name="Hitch T.C.A."/>
            <person name="Clavel T."/>
        </authorList>
    </citation>
    <scope>NUCLEOTIDE SEQUENCE [LARGE SCALE GENOMIC DNA]</scope>
    <source>
        <strain evidence="1 2">WCA-693-APC-MOT-I</strain>
    </source>
</reference>
<organism evidence="1 2">
    <name type="scientific">Velocimicrobium porci</name>
    <dbReference type="NCBI Taxonomy" id="2606634"/>
    <lineage>
        <taxon>Bacteria</taxon>
        <taxon>Bacillati</taxon>
        <taxon>Bacillota</taxon>
        <taxon>Clostridia</taxon>
        <taxon>Lachnospirales</taxon>
        <taxon>Lachnospiraceae</taxon>
        <taxon>Velocimicrobium</taxon>
    </lineage>
</organism>
<evidence type="ECO:0000313" key="2">
    <source>
        <dbReference type="Proteomes" id="UP000482209"/>
    </source>
</evidence>
<dbReference type="Gene3D" id="1.10.10.10">
    <property type="entry name" value="Winged helix-like DNA-binding domain superfamily/Winged helix DNA-binding domain"/>
    <property type="match status" value="1"/>
</dbReference>
<sequence length="137" mass="15754">MESKEIEKKLCSTQQINNEIKYMTEELKRLEGESYVKGGKITGLPSGTKTKDNVSDRAIKKVELEDQIKGTIALLYKERREAEEIVSNARESEKRQILRLRCINGMTWKQLAAELFMDEKTARKKYKEALSELAAVI</sequence>